<keyword evidence="1" id="KW-1133">Transmembrane helix</keyword>
<sequence length="43" mass="4670">MTDGFEERLRRAFSAVRRPPYAEAALFAASAGLCLALTTGLIR</sequence>
<keyword evidence="1" id="KW-0812">Transmembrane</keyword>
<proteinExistence type="predicted"/>
<organism evidence="2 3">
    <name type="scientific">Aureimonas endophytica</name>
    <dbReference type="NCBI Taxonomy" id="2027858"/>
    <lineage>
        <taxon>Bacteria</taxon>
        <taxon>Pseudomonadati</taxon>
        <taxon>Pseudomonadota</taxon>
        <taxon>Alphaproteobacteria</taxon>
        <taxon>Hyphomicrobiales</taxon>
        <taxon>Aurantimonadaceae</taxon>
        <taxon>Aureimonas</taxon>
    </lineage>
</organism>
<reference evidence="2" key="2">
    <citation type="submission" date="2020-09" db="EMBL/GenBank/DDBJ databases">
        <authorList>
            <person name="Sun Q."/>
            <person name="Zhou Y."/>
        </authorList>
    </citation>
    <scope>NUCLEOTIDE SEQUENCE</scope>
    <source>
        <strain evidence="2">CGMCC 1.15367</strain>
    </source>
</reference>
<dbReference type="Proteomes" id="UP000644699">
    <property type="component" value="Unassembled WGS sequence"/>
</dbReference>
<evidence type="ECO:0000256" key="1">
    <source>
        <dbReference type="SAM" id="Phobius"/>
    </source>
</evidence>
<protein>
    <submittedName>
        <fullName evidence="2">Uncharacterized protein</fullName>
    </submittedName>
</protein>
<comment type="caution">
    <text evidence="2">The sequence shown here is derived from an EMBL/GenBank/DDBJ whole genome shotgun (WGS) entry which is preliminary data.</text>
</comment>
<keyword evidence="3" id="KW-1185">Reference proteome</keyword>
<feature type="transmembrane region" description="Helical" evidence="1">
    <location>
        <begin position="21"/>
        <end position="42"/>
    </location>
</feature>
<evidence type="ECO:0000313" key="2">
    <source>
        <dbReference type="EMBL" id="GGE08013.1"/>
    </source>
</evidence>
<evidence type="ECO:0000313" key="3">
    <source>
        <dbReference type="Proteomes" id="UP000644699"/>
    </source>
</evidence>
<dbReference type="RefSeq" id="WP_280515047.1">
    <property type="nucleotide sequence ID" value="NZ_BMIQ01000004.1"/>
</dbReference>
<keyword evidence="1" id="KW-0472">Membrane</keyword>
<dbReference type="EMBL" id="BMIQ01000004">
    <property type="protein sequence ID" value="GGE08013.1"/>
    <property type="molecule type" value="Genomic_DNA"/>
</dbReference>
<reference evidence="2" key="1">
    <citation type="journal article" date="2014" name="Int. J. Syst. Evol. Microbiol.">
        <title>Complete genome sequence of Corynebacterium casei LMG S-19264T (=DSM 44701T), isolated from a smear-ripened cheese.</title>
        <authorList>
            <consortium name="US DOE Joint Genome Institute (JGI-PGF)"/>
            <person name="Walter F."/>
            <person name="Albersmeier A."/>
            <person name="Kalinowski J."/>
            <person name="Ruckert C."/>
        </authorList>
    </citation>
    <scope>NUCLEOTIDE SEQUENCE</scope>
    <source>
        <strain evidence="2">CGMCC 1.15367</strain>
    </source>
</reference>
<name>A0A917E7G2_9HYPH</name>
<dbReference type="AlphaFoldDB" id="A0A917E7G2"/>
<gene>
    <name evidence="2" type="ORF">GCM10011390_28840</name>
</gene>
<accession>A0A917E7G2</accession>